<name>A0A835BSV8_9POAL</name>
<protein>
    <submittedName>
        <fullName evidence="2">Uncharacterized protein</fullName>
    </submittedName>
</protein>
<keyword evidence="3" id="KW-1185">Reference proteome</keyword>
<evidence type="ECO:0000256" key="1">
    <source>
        <dbReference type="SAM" id="MobiDB-lite"/>
    </source>
</evidence>
<dbReference type="AlphaFoldDB" id="A0A835BSV8"/>
<organism evidence="2 3">
    <name type="scientific">Digitaria exilis</name>
    <dbReference type="NCBI Taxonomy" id="1010633"/>
    <lineage>
        <taxon>Eukaryota</taxon>
        <taxon>Viridiplantae</taxon>
        <taxon>Streptophyta</taxon>
        <taxon>Embryophyta</taxon>
        <taxon>Tracheophyta</taxon>
        <taxon>Spermatophyta</taxon>
        <taxon>Magnoliopsida</taxon>
        <taxon>Liliopsida</taxon>
        <taxon>Poales</taxon>
        <taxon>Poaceae</taxon>
        <taxon>PACMAD clade</taxon>
        <taxon>Panicoideae</taxon>
        <taxon>Panicodae</taxon>
        <taxon>Paniceae</taxon>
        <taxon>Anthephorinae</taxon>
        <taxon>Digitaria</taxon>
    </lineage>
</organism>
<feature type="region of interest" description="Disordered" evidence="1">
    <location>
        <begin position="344"/>
        <end position="371"/>
    </location>
</feature>
<dbReference type="OrthoDB" id="684300at2759"/>
<dbReference type="PANTHER" id="PTHR33085">
    <property type="entry name" value="OS12G0113100 PROTEIN-RELATED"/>
    <property type="match status" value="1"/>
</dbReference>
<proteinExistence type="predicted"/>
<dbReference type="Pfam" id="PF07893">
    <property type="entry name" value="DUF1668"/>
    <property type="match status" value="1"/>
</dbReference>
<evidence type="ECO:0000313" key="3">
    <source>
        <dbReference type="Proteomes" id="UP000636709"/>
    </source>
</evidence>
<dbReference type="InterPro" id="IPR012871">
    <property type="entry name" value="DUF1668_ORYSA"/>
</dbReference>
<reference evidence="2" key="1">
    <citation type="submission" date="2020-07" db="EMBL/GenBank/DDBJ databases">
        <title>Genome sequence and genetic diversity analysis of an under-domesticated orphan crop, white fonio (Digitaria exilis).</title>
        <authorList>
            <person name="Bennetzen J.L."/>
            <person name="Chen S."/>
            <person name="Ma X."/>
            <person name="Wang X."/>
            <person name="Yssel A.E.J."/>
            <person name="Chaluvadi S.R."/>
            <person name="Johnson M."/>
            <person name="Gangashetty P."/>
            <person name="Hamidou F."/>
            <person name="Sanogo M.D."/>
            <person name="Zwaenepoel A."/>
            <person name="Wallace J."/>
            <person name="Van De Peer Y."/>
            <person name="Van Deynze A."/>
        </authorList>
    </citation>
    <scope>NUCLEOTIDE SEQUENCE</scope>
    <source>
        <tissue evidence="2">Leaves</tissue>
    </source>
</reference>
<sequence length="516" mass="55716">MASNNDRPLLVVHDDKEGHLVYDLLLLLLDGEAENDAAAALACFPRPVAHFAASLGLRALAVSGGAVVGAFYDFWGDTLIHDTVMDNPGCGGLVRWPNKHSFTASRDMGVGPTNAPAMIPMADGTSLRPPVVSGAGGGWHAVSLPKPPIVYADGGKELVWVSAYFAVGTRVWISAARKGTFSFDASDGTWRMEGRWELPFEGSAMYVPELGCVIGLAAGTRLLCAYDFVTGKPPVMRRVWTETCPEGCICTAAGEERRPSLAYLGNGRFCICRPMSVMEPDAGNFGPPMKYNAASFLVVVLRRSGSGELELLCQGPSQLPVDDRDLLVVPAILVKDRSCYPNPIGGRDRAVPRRSTKPKKPGQAAWRTNGTRSRHPVVCRGGIAAGTRRLFFFLGSRVHSVGNSPYAADKSDAVNPRRTEPNTAPFLFLLLEPKEQNSQTTESKQKKPPPLSLGFANLAGFRDLAAADLAYYRGHRCRLVALLEPVAAQLGEDTTMYYVTTQLPMLKLVAMPTIEI</sequence>
<dbReference type="Proteomes" id="UP000636709">
    <property type="component" value="Unassembled WGS sequence"/>
</dbReference>
<evidence type="ECO:0000313" key="2">
    <source>
        <dbReference type="EMBL" id="KAF8709978.1"/>
    </source>
</evidence>
<comment type="caution">
    <text evidence="2">The sequence shown here is derived from an EMBL/GenBank/DDBJ whole genome shotgun (WGS) entry which is preliminary data.</text>
</comment>
<dbReference type="EMBL" id="JACEFO010001754">
    <property type="protein sequence ID" value="KAF8709978.1"/>
    <property type="molecule type" value="Genomic_DNA"/>
</dbReference>
<dbReference type="PANTHER" id="PTHR33085:SF64">
    <property type="entry name" value="OS09G0555900 PROTEIN"/>
    <property type="match status" value="1"/>
</dbReference>
<gene>
    <name evidence="2" type="ORF">HU200_029699</name>
</gene>
<accession>A0A835BSV8</accession>